<dbReference type="PROSITE" id="PS50853">
    <property type="entry name" value="FN3"/>
    <property type="match status" value="1"/>
</dbReference>
<evidence type="ECO:0000256" key="1">
    <source>
        <dbReference type="ARBA" id="ARBA00023295"/>
    </source>
</evidence>
<sequence length="537" mass="57246">MLSAVRRACVTVAVAGALVAVAVTPAQAASAPSRVSGVVPSTQSWAAKTVLLKWKAMSGVSYQAKYSTSSTFASATYKNVTTASSNLTGIQPGHTYYAVVRAKKGSTYGAYSSRISFSLTAGYTGVFPSVSAKPATNGITVAWGAAPYATDYRVVWSSGPNPNRRPDYWVPSATSWFSAFNPVTKSRTISGIDANLTATAYGNPIYAHVEARSTVKPSTHVRSSPQVVAWPTPAMPDESALAVNFGSYNVECSGCEKPGTPEWTTRAPAIAQNITAQQLDIATVVEASGHSDSNPYDPYEQAWVDLDRRLTSLVVTDTGDLPNPSDQGNRIFYNPSKFTLVATGNLGGVYDYRQTDWAHHFINTPWAELRSKTSPDTSFLVVAAHYGVPQTTDPVLRKTQLGIDSARLLGSLAALNTAHLPVILGGDLNDNRYPEDRTDGAQPTLIRGGFYDAAASLHRHGTAKSTYNNSLAPSNQVSDPNGDGQRIDYILTQGFRGSDQFTNNYLPVGTDGRLLSVVPSDHNLITASLHVPATPAS</sequence>
<dbReference type="RefSeq" id="WP_344793916.1">
    <property type="nucleotide sequence ID" value="NZ_BAABAU010000001.1"/>
</dbReference>
<gene>
    <name evidence="5" type="ORF">GCM10022256_09920</name>
</gene>
<keyword evidence="2" id="KW-0624">Polysaccharide degradation</keyword>
<keyword evidence="2" id="KW-0119">Carbohydrate metabolism</keyword>
<protein>
    <recommendedName>
        <fullName evidence="4">Fibronectin type-III domain-containing protein</fullName>
    </recommendedName>
</protein>
<evidence type="ECO:0000313" key="5">
    <source>
        <dbReference type="EMBL" id="GAA4265380.1"/>
    </source>
</evidence>
<dbReference type="CDD" id="cd00063">
    <property type="entry name" value="FN3"/>
    <property type="match status" value="1"/>
</dbReference>
<evidence type="ECO:0000256" key="2">
    <source>
        <dbReference type="ARBA" id="ARBA00023326"/>
    </source>
</evidence>
<dbReference type="Gene3D" id="3.60.10.10">
    <property type="entry name" value="Endonuclease/exonuclease/phosphatase"/>
    <property type="match status" value="1"/>
</dbReference>
<proteinExistence type="predicted"/>
<keyword evidence="1" id="KW-0378">Hydrolase</keyword>
<dbReference type="EMBL" id="BAABAU010000001">
    <property type="protein sequence ID" value="GAA4265380.1"/>
    <property type="molecule type" value="Genomic_DNA"/>
</dbReference>
<evidence type="ECO:0000256" key="3">
    <source>
        <dbReference type="SAM" id="SignalP"/>
    </source>
</evidence>
<dbReference type="Proteomes" id="UP001501594">
    <property type="component" value="Unassembled WGS sequence"/>
</dbReference>
<name>A0ABP8DZI0_9MICO</name>
<dbReference type="InterPro" id="IPR013783">
    <property type="entry name" value="Ig-like_fold"/>
</dbReference>
<dbReference type="SUPFAM" id="SSF49265">
    <property type="entry name" value="Fibronectin type III"/>
    <property type="match status" value="1"/>
</dbReference>
<feature type="chain" id="PRO_5045084221" description="Fibronectin type-III domain-containing protein" evidence="3">
    <location>
        <begin position="29"/>
        <end position="537"/>
    </location>
</feature>
<feature type="signal peptide" evidence="3">
    <location>
        <begin position="1"/>
        <end position="28"/>
    </location>
</feature>
<dbReference type="InterPro" id="IPR003961">
    <property type="entry name" value="FN3_dom"/>
</dbReference>
<accession>A0ABP8DZI0</accession>
<feature type="domain" description="Fibronectin type-III" evidence="4">
    <location>
        <begin position="31"/>
        <end position="123"/>
    </location>
</feature>
<keyword evidence="6" id="KW-1185">Reference proteome</keyword>
<evidence type="ECO:0000313" key="6">
    <source>
        <dbReference type="Proteomes" id="UP001501594"/>
    </source>
</evidence>
<keyword evidence="3" id="KW-0732">Signal</keyword>
<reference evidence="6" key="1">
    <citation type="journal article" date="2019" name="Int. J. Syst. Evol. Microbiol.">
        <title>The Global Catalogue of Microorganisms (GCM) 10K type strain sequencing project: providing services to taxonomists for standard genome sequencing and annotation.</title>
        <authorList>
            <consortium name="The Broad Institute Genomics Platform"/>
            <consortium name="The Broad Institute Genome Sequencing Center for Infectious Disease"/>
            <person name="Wu L."/>
            <person name="Ma J."/>
        </authorList>
    </citation>
    <scope>NUCLEOTIDE SEQUENCE [LARGE SCALE GENOMIC DNA]</scope>
    <source>
        <strain evidence="6">JCM 17442</strain>
    </source>
</reference>
<comment type="caution">
    <text evidence="5">The sequence shown here is derived from an EMBL/GenBank/DDBJ whole genome shotgun (WGS) entry which is preliminary data.</text>
</comment>
<dbReference type="Gene3D" id="2.60.40.10">
    <property type="entry name" value="Immunoglobulins"/>
    <property type="match status" value="1"/>
</dbReference>
<organism evidence="5 6">
    <name type="scientific">Frondihabitans peucedani</name>
    <dbReference type="NCBI Taxonomy" id="598626"/>
    <lineage>
        <taxon>Bacteria</taxon>
        <taxon>Bacillati</taxon>
        <taxon>Actinomycetota</taxon>
        <taxon>Actinomycetes</taxon>
        <taxon>Micrococcales</taxon>
        <taxon>Microbacteriaceae</taxon>
        <taxon>Frondihabitans</taxon>
    </lineage>
</organism>
<dbReference type="InterPro" id="IPR036116">
    <property type="entry name" value="FN3_sf"/>
</dbReference>
<keyword evidence="1" id="KW-0326">Glycosidase</keyword>
<evidence type="ECO:0000259" key="4">
    <source>
        <dbReference type="PROSITE" id="PS50853"/>
    </source>
</evidence>
<dbReference type="SUPFAM" id="SSF56219">
    <property type="entry name" value="DNase I-like"/>
    <property type="match status" value="1"/>
</dbReference>
<dbReference type="InterPro" id="IPR036691">
    <property type="entry name" value="Endo/exonu/phosph_ase_sf"/>
</dbReference>